<evidence type="ECO:0000256" key="3">
    <source>
        <dbReference type="ARBA" id="ARBA00022448"/>
    </source>
</evidence>
<accession>A0A0L0NBQ1</accession>
<evidence type="ECO:0000256" key="4">
    <source>
        <dbReference type="ARBA" id="ARBA00022475"/>
    </source>
</evidence>
<feature type="transmembrane region" description="Helical" evidence="12">
    <location>
        <begin position="869"/>
        <end position="888"/>
    </location>
</feature>
<dbReference type="InterPro" id="IPR044746">
    <property type="entry name" value="ABCC_6TM_D1"/>
</dbReference>
<dbReference type="OrthoDB" id="6500128at2759"/>
<dbReference type="InterPro" id="IPR003439">
    <property type="entry name" value="ABC_transporter-like_ATP-bd"/>
</dbReference>
<dbReference type="FunFam" id="1.20.1560.10:FF:000066">
    <property type="entry name" value="ABC multidrug transporter (Eurofung)"/>
    <property type="match status" value="1"/>
</dbReference>
<evidence type="ECO:0000256" key="10">
    <source>
        <dbReference type="ARBA" id="ARBA00023180"/>
    </source>
</evidence>
<dbReference type="GO" id="GO:0005886">
    <property type="term" value="C:plasma membrane"/>
    <property type="evidence" value="ECO:0007669"/>
    <property type="project" value="UniProtKB-SubCell"/>
</dbReference>
<dbReference type="PROSITE" id="PS50893">
    <property type="entry name" value="ABC_TRANSPORTER_2"/>
    <property type="match status" value="2"/>
</dbReference>
<dbReference type="Pfam" id="PF00005">
    <property type="entry name" value="ABC_tran"/>
    <property type="match status" value="2"/>
</dbReference>
<feature type="transmembrane region" description="Helical" evidence="12">
    <location>
        <begin position="1093"/>
        <end position="1114"/>
    </location>
</feature>
<feature type="transmembrane region" description="Helical" evidence="12">
    <location>
        <begin position="1009"/>
        <end position="1029"/>
    </location>
</feature>
<feature type="region of interest" description="Disordered" evidence="11">
    <location>
        <begin position="800"/>
        <end position="852"/>
    </location>
</feature>
<evidence type="ECO:0000256" key="5">
    <source>
        <dbReference type="ARBA" id="ARBA00022692"/>
    </source>
</evidence>
<dbReference type="InterPro" id="IPR027417">
    <property type="entry name" value="P-loop_NTPase"/>
</dbReference>
<dbReference type="InterPro" id="IPR011527">
    <property type="entry name" value="ABC1_TM_dom"/>
</dbReference>
<comment type="subcellular location">
    <subcellularLocation>
        <location evidence="1">Cell membrane</location>
        <topology evidence="1">Multi-pass membrane protein</topology>
    </subcellularLocation>
</comment>
<keyword evidence="3" id="KW-0813">Transport</keyword>
<dbReference type="SUPFAM" id="SSF90123">
    <property type="entry name" value="ABC transporter transmembrane region"/>
    <property type="match status" value="2"/>
</dbReference>
<name>A0A0L0NBQ1_TOLOC</name>
<keyword evidence="5 12" id="KW-0812">Transmembrane</keyword>
<dbReference type="GO" id="GO:0005524">
    <property type="term" value="F:ATP binding"/>
    <property type="evidence" value="ECO:0007669"/>
    <property type="project" value="UniProtKB-KW"/>
</dbReference>
<dbReference type="CDD" id="cd03244">
    <property type="entry name" value="ABCC_MRP_domain2"/>
    <property type="match status" value="1"/>
</dbReference>
<keyword evidence="10" id="KW-0325">Glycoprotein</keyword>
<evidence type="ECO:0000256" key="1">
    <source>
        <dbReference type="ARBA" id="ARBA00004651"/>
    </source>
</evidence>
<feature type="compositionally biased region" description="Acidic residues" evidence="11">
    <location>
        <begin position="837"/>
        <end position="851"/>
    </location>
</feature>
<keyword evidence="9 12" id="KW-0472">Membrane</keyword>
<dbReference type="CDD" id="cd18579">
    <property type="entry name" value="ABC_6TM_ABCC_D1"/>
    <property type="match status" value="1"/>
</dbReference>
<dbReference type="InterPro" id="IPR050173">
    <property type="entry name" value="ABC_transporter_C-like"/>
</dbReference>
<keyword evidence="6" id="KW-0547">Nucleotide-binding</keyword>
<evidence type="ECO:0000256" key="2">
    <source>
        <dbReference type="ARBA" id="ARBA00009726"/>
    </source>
</evidence>
<feature type="compositionally biased region" description="Polar residues" evidence="11">
    <location>
        <begin position="805"/>
        <end position="817"/>
    </location>
</feature>
<dbReference type="EMBL" id="LFRF01000009">
    <property type="protein sequence ID" value="KND91185.1"/>
    <property type="molecule type" value="Genomic_DNA"/>
</dbReference>
<evidence type="ECO:0000313" key="15">
    <source>
        <dbReference type="EMBL" id="KND91185.1"/>
    </source>
</evidence>
<dbReference type="Proteomes" id="UP000036947">
    <property type="component" value="Unassembled WGS sequence"/>
</dbReference>
<evidence type="ECO:0000313" key="16">
    <source>
        <dbReference type="Proteomes" id="UP000036947"/>
    </source>
</evidence>
<proteinExistence type="inferred from homology"/>
<dbReference type="InterPro" id="IPR017871">
    <property type="entry name" value="ABC_transporter-like_CS"/>
</dbReference>
<dbReference type="InterPro" id="IPR003593">
    <property type="entry name" value="AAA+_ATPase"/>
</dbReference>
<feature type="compositionally biased region" description="Basic and acidic residues" evidence="11">
    <location>
        <begin position="819"/>
        <end position="836"/>
    </location>
</feature>
<dbReference type="SUPFAM" id="SSF52540">
    <property type="entry name" value="P-loop containing nucleoside triphosphate hydrolases"/>
    <property type="match status" value="2"/>
</dbReference>
<feature type="transmembrane region" description="Helical" evidence="12">
    <location>
        <begin position="1120"/>
        <end position="1137"/>
    </location>
</feature>
<evidence type="ECO:0000256" key="8">
    <source>
        <dbReference type="ARBA" id="ARBA00022989"/>
    </source>
</evidence>
<feature type="transmembrane region" description="Helical" evidence="12">
    <location>
        <begin position="380"/>
        <end position="401"/>
    </location>
</feature>
<dbReference type="CDD" id="cd18580">
    <property type="entry name" value="ABC_6TM_ABCC_D2"/>
    <property type="match status" value="1"/>
</dbReference>
<dbReference type="PANTHER" id="PTHR24223:SF345">
    <property type="entry name" value="ABC MULTIDRUG TRANSPORTER (EUROFUNG)"/>
    <property type="match status" value="1"/>
</dbReference>
<dbReference type="InterPro" id="IPR044726">
    <property type="entry name" value="ABCC_6TM_D2"/>
</dbReference>
<feature type="domain" description="ABC transporter" evidence="13">
    <location>
        <begin position="587"/>
        <end position="826"/>
    </location>
</feature>
<dbReference type="PROSITE" id="PS50929">
    <property type="entry name" value="ABC_TM1F"/>
    <property type="match status" value="2"/>
</dbReference>
<keyword evidence="4" id="KW-1003">Cell membrane</keyword>
<evidence type="ECO:0000256" key="7">
    <source>
        <dbReference type="ARBA" id="ARBA00022840"/>
    </source>
</evidence>
<comment type="caution">
    <text evidence="15">The sequence shown here is derived from an EMBL/GenBank/DDBJ whole genome shotgun (WGS) entry which is preliminary data.</text>
</comment>
<protein>
    <submittedName>
        <fullName evidence="15">Multidrug resistance-associated protein 1</fullName>
    </submittedName>
</protein>
<evidence type="ECO:0000259" key="13">
    <source>
        <dbReference type="PROSITE" id="PS50893"/>
    </source>
</evidence>
<keyword evidence="16" id="KW-1185">Reference proteome</keyword>
<keyword evidence="8 12" id="KW-1133">Transmembrane helix</keyword>
<feature type="transmembrane region" description="Helical" evidence="12">
    <location>
        <begin position="908"/>
        <end position="927"/>
    </location>
</feature>
<dbReference type="GO" id="GO:0140359">
    <property type="term" value="F:ABC-type transporter activity"/>
    <property type="evidence" value="ECO:0007669"/>
    <property type="project" value="InterPro"/>
</dbReference>
<sequence length="1437" mass="157722">MSTSGGGFGPLVGDPSEPVDFTLVFELSILSLLPSTIFLTLAVVRLYVLGDKPPRIGGRIFQTIKLRLGRLRGVSARPRCSMEPLQSGAEPTETCRCGIGARGRVPILSAVVARARPGVAAIRTLWLQGFGAPLKAVATACLAVKAVVLLLESVEKGRFFKGRDREYSPEDWSGFWNRGLCVWLNPLLLKGYRHNLSLEDLYPLRDGLPSKPLEVQFRGGDTSHIMPGRFGLASTLLRSLGWQTMYPALPRLLLLGFVFCQPLLIDAILSYLQAADSSAWPRGADSFLIVAFALVYLGITVCSSFYSYLQLRLQTKARAMLVSAIYRKVTEIPSSSTEQVAVTLMSTDVERLTSGFRSVHDVWAELAQVGIAIWLLQQQLGVGAIGPVVVAIICSLATLGVNRLTMPRQNLWMEALGKRINTTMAMLSSMKGIRMAGLSERSASSVQSLREAEIASANGFRTIMAPCFCIAFTPTFLTPVACFGIYLGIAQRSDSEQSFDVRRAFTSLSLVVLLTQPLSSLFQYVPNFLGAANCLDRIQSFLRTPCFHDPREFTRTFSTGSPSHESEKQSSSIVSPVSEKASPLPLLKGEDKQGANAFVIGNGGFSWDADHPVLKSVDICIPRSRLTLIVGPVASGKTTLCKALIGEVPISSGTVYVDSRGAGIGFCDQTPYLTNATARDNILGYSSVDETWYQRVLNALTLPSDFETLPKGDQTMIGSNGTALSTGQRQRVAVARAIYALPPVIILDDVFSGMDNITKKRIFTQLLGPEGLLRISKTTVVMVAHDEQFLTAADHVITLRPSEPPTSGSPDQITAVQQAKKEDPESSKTDEKKEAPSTEEDEPNAGLDDDSQWPNMSDWTVYKYYARAVGWRNIVLMVFFGVVFAFLYTFPSVWLKWWTADVGQRDNFYIGMYALLQAIGLVFWFLFARHCLTTSVATSGTTLHRRLLSTVMSASMAYLSKKDSGAILNRFSQDMQLIDGELPAALLNPVATAFIAVSQVAIITTASPWLALSYPFLLLAFYGVQKFYLRTSKQLRPLDLELKSPLYTHFLDTLRGISTIRALGWSQEHIERNYQLLDTSQRPLYLLAMVQQWLSLVLSLIVLVVAVTLGALALKLRSTIGFTAVALVNLMSFGQMLRSVVVGWTLMETSISAVCRVKEFEEQTPREEDEAAGTAKPVDSNRPHLGRIECRNLEASYGQVLPLPSAQTMSLKDINLVIEAGEKIGICGRSGSGKSSFLASLFRMLDIRGGSITIDSVDLKTIPLSTVRSRINAIPQDPFFLPGTVRMNADPYHTAPDASIVQALRRVQLWDKIQELGDLDSELKPDSLSQGQKQLFSLARAMLRPRCSIVVLDEVTSRTDSNDGSLDFKTEKLMLEVLQEAFNGCTIIAIAHRLETILGFDRVAVFDDGKVIECDIPKMLLERQDSAFSRFLAAGDG</sequence>
<feature type="transmembrane region" description="Helical" evidence="12">
    <location>
        <begin position="463"/>
        <end position="489"/>
    </location>
</feature>
<feature type="region of interest" description="Disordered" evidence="11">
    <location>
        <begin position="557"/>
        <end position="577"/>
    </location>
</feature>
<evidence type="ECO:0000259" key="14">
    <source>
        <dbReference type="PROSITE" id="PS50929"/>
    </source>
</evidence>
<feature type="transmembrane region" description="Helical" evidence="12">
    <location>
        <begin position="252"/>
        <end position="274"/>
    </location>
</feature>
<feature type="domain" description="ABC transmembrane type-1" evidence="14">
    <location>
        <begin position="264"/>
        <end position="530"/>
    </location>
</feature>
<feature type="transmembrane region" description="Helical" evidence="12">
    <location>
        <begin position="286"/>
        <end position="309"/>
    </location>
</feature>
<feature type="domain" description="ABC transporter" evidence="13">
    <location>
        <begin position="1188"/>
        <end position="1433"/>
    </location>
</feature>
<dbReference type="Gene3D" id="1.20.1560.10">
    <property type="entry name" value="ABC transporter type 1, transmembrane domain"/>
    <property type="match status" value="2"/>
</dbReference>
<dbReference type="FunFam" id="3.40.50.300:FF:002145">
    <property type="entry name" value="ABC transporter (MsbA subfamily)"/>
    <property type="match status" value="1"/>
</dbReference>
<reference evidence="15 16" key="1">
    <citation type="journal article" date="2015" name="BMC Genomics">
        <title>The genome of the truffle-parasite Tolypocladium ophioglossoides and the evolution of antifungal peptaibiotics.</title>
        <authorList>
            <person name="Quandt C.A."/>
            <person name="Bushley K.E."/>
            <person name="Spatafora J.W."/>
        </authorList>
    </citation>
    <scope>NUCLEOTIDE SEQUENCE [LARGE SCALE GENOMIC DNA]</scope>
    <source>
        <strain evidence="15 16">CBS 100239</strain>
    </source>
</reference>
<dbReference type="Pfam" id="PF00664">
    <property type="entry name" value="ABC_membrane"/>
    <property type="match status" value="1"/>
</dbReference>
<dbReference type="Gene3D" id="3.40.50.300">
    <property type="entry name" value="P-loop containing nucleotide triphosphate hydrolases"/>
    <property type="match status" value="2"/>
</dbReference>
<dbReference type="PROSITE" id="PS00211">
    <property type="entry name" value="ABC_TRANSPORTER_1"/>
    <property type="match status" value="1"/>
</dbReference>
<evidence type="ECO:0000256" key="12">
    <source>
        <dbReference type="SAM" id="Phobius"/>
    </source>
</evidence>
<feature type="transmembrane region" description="Helical" evidence="12">
    <location>
        <begin position="27"/>
        <end position="49"/>
    </location>
</feature>
<comment type="similarity">
    <text evidence="2">Belongs to the ABC transporter superfamily. ABCC family. Conjugate transporter (TC 3.A.1.208) subfamily.</text>
</comment>
<organism evidence="15 16">
    <name type="scientific">Tolypocladium ophioglossoides (strain CBS 100239)</name>
    <name type="common">Snaketongue truffleclub</name>
    <name type="synonym">Elaphocordyceps ophioglossoides</name>
    <dbReference type="NCBI Taxonomy" id="1163406"/>
    <lineage>
        <taxon>Eukaryota</taxon>
        <taxon>Fungi</taxon>
        <taxon>Dikarya</taxon>
        <taxon>Ascomycota</taxon>
        <taxon>Pezizomycotina</taxon>
        <taxon>Sordariomycetes</taxon>
        <taxon>Hypocreomycetidae</taxon>
        <taxon>Hypocreales</taxon>
        <taxon>Ophiocordycipitaceae</taxon>
        <taxon>Tolypocladium</taxon>
    </lineage>
</organism>
<dbReference type="SMART" id="SM00382">
    <property type="entry name" value="AAA"/>
    <property type="match status" value="2"/>
</dbReference>
<evidence type="ECO:0000256" key="6">
    <source>
        <dbReference type="ARBA" id="ARBA00022741"/>
    </source>
</evidence>
<feature type="domain" description="ABC transmembrane type-1" evidence="14">
    <location>
        <begin position="875"/>
        <end position="1149"/>
    </location>
</feature>
<dbReference type="PANTHER" id="PTHR24223">
    <property type="entry name" value="ATP-BINDING CASSETTE SUB-FAMILY C"/>
    <property type="match status" value="1"/>
</dbReference>
<dbReference type="GO" id="GO:0016887">
    <property type="term" value="F:ATP hydrolysis activity"/>
    <property type="evidence" value="ECO:0007669"/>
    <property type="project" value="InterPro"/>
</dbReference>
<dbReference type="STRING" id="1163406.A0A0L0NBQ1"/>
<gene>
    <name evidence="15" type="ORF">TOPH_04036</name>
</gene>
<dbReference type="InterPro" id="IPR036640">
    <property type="entry name" value="ABC1_TM_sf"/>
</dbReference>
<evidence type="ECO:0000256" key="11">
    <source>
        <dbReference type="SAM" id="MobiDB-lite"/>
    </source>
</evidence>
<evidence type="ECO:0000256" key="9">
    <source>
        <dbReference type="ARBA" id="ARBA00023136"/>
    </source>
</evidence>
<keyword evidence="7" id="KW-0067">ATP-binding</keyword>
<dbReference type="FunFam" id="1.20.1560.10:FF:000055">
    <property type="entry name" value="ABC multidrug transporter (Eurofung)"/>
    <property type="match status" value="1"/>
</dbReference>